<dbReference type="EMBL" id="JAUJYO010000013">
    <property type="protein sequence ID" value="KAK1299652.1"/>
    <property type="molecule type" value="Genomic_DNA"/>
</dbReference>
<proteinExistence type="predicted"/>
<protein>
    <submittedName>
        <fullName evidence="2">Uncharacterized protein</fullName>
    </submittedName>
</protein>
<evidence type="ECO:0000313" key="2">
    <source>
        <dbReference type="EMBL" id="KAK1299652.1"/>
    </source>
</evidence>
<reference evidence="2" key="1">
    <citation type="journal article" date="2023" name="Nat. Commun.">
        <title>Diploid and tetraploid genomes of Acorus and the evolution of monocots.</title>
        <authorList>
            <person name="Ma L."/>
            <person name="Liu K.W."/>
            <person name="Li Z."/>
            <person name="Hsiao Y.Y."/>
            <person name="Qi Y."/>
            <person name="Fu T."/>
            <person name="Tang G.D."/>
            <person name="Zhang D."/>
            <person name="Sun W.H."/>
            <person name="Liu D.K."/>
            <person name="Li Y."/>
            <person name="Chen G.Z."/>
            <person name="Liu X.D."/>
            <person name="Liao X.Y."/>
            <person name="Jiang Y.T."/>
            <person name="Yu X."/>
            <person name="Hao Y."/>
            <person name="Huang J."/>
            <person name="Zhao X.W."/>
            <person name="Ke S."/>
            <person name="Chen Y.Y."/>
            <person name="Wu W.L."/>
            <person name="Hsu J.L."/>
            <person name="Lin Y.F."/>
            <person name="Huang M.D."/>
            <person name="Li C.Y."/>
            <person name="Huang L."/>
            <person name="Wang Z.W."/>
            <person name="Zhao X."/>
            <person name="Zhong W.Y."/>
            <person name="Peng D.H."/>
            <person name="Ahmad S."/>
            <person name="Lan S."/>
            <person name="Zhang J.S."/>
            <person name="Tsai W.C."/>
            <person name="Van de Peer Y."/>
            <person name="Liu Z.J."/>
        </authorList>
    </citation>
    <scope>NUCLEOTIDE SEQUENCE</scope>
    <source>
        <strain evidence="2">CP</strain>
    </source>
</reference>
<name>A0AAV9DE99_ACOCL</name>
<dbReference type="Proteomes" id="UP001180020">
    <property type="component" value="Unassembled WGS sequence"/>
</dbReference>
<keyword evidence="3" id="KW-1185">Reference proteome</keyword>
<accession>A0AAV9DE99</accession>
<evidence type="ECO:0000256" key="1">
    <source>
        <dbReference type="SAM" id="MobiDB-lite"/>
    </source>
</evidence>
<evidence type="ECO:0000313" key="3">
    <source>
        <dbReference type="Proteomes" id="UP001180020"/>
    </source>
</evidence>
<feature type="compositionally biased region" description="Polar residues" evidence="1">
    <location>
        <begin position="123"/>
        <end position="134"/>
    </location>
</feature>
<reference evidence="2" key="2">
    <citation type="submission" date="2023-06" db="EMBL/GenBank/DDBJ databases">
        <authorList>
            <person name="Ma L."/>
            <person name="Liu K.-W."/>
            <person name="Li Z."/>
            <person name="Hsiao Y.-Y."/>
            <person name="Qi Y."/>
            <person name="Fu T."/>
            <person name="Tang G."/>
            <person name="Zhang D."/>
            <person name="Sun W.-H."/>
            <person name="Liu D.-K."/>
            <person name="Li Y."/>
            <person name="Chen G.-Z."/>
            <person name="Liu X.-D."/>
            <person name="Liao X.-Y."/>
            <person name="Jiang Y.-T."/>
            <person name="Yu X."/>
            <person name="Hao Y."/>
            <person name="Huang J."/>
            <person name="Zhao X.-W."/>
            <person name="Ke S."/>
            <person name="Chen Y.-Y."/>
            <person name="Wu W.-L."/>
            <person name="Hsu J.-L."/>
            <person name="Lin Y.-F."/>
            <person name="Huang M.-D."/>
            <person name="Li C.-Y."/>
            <person name="Huang L."/>
            <person name="Wang Z.-W."/>
            <person name="Zhao X."/>
            <person name="Zhong W.-Y."/>
            <person name="Peng D.-H."/>
            <person name="Ahmad S."/>
            <person name="Lan S."/>
            <person name="Zhang J.-S."/>
            <person name="Tsai W.-C."/>
            <person name="Van De Peer Y."/>
            <person name="Liu Z.-J."/>
        </authorList>
    </citation>
    <scope>NUCLEOTIDE SEQUENCE</scope>
    <source>
        <strain evidence="2">CP</strain>
        <tissue evidence="2">Leaves</tissue>
    </source>
</reference>
<dbReference type="AlphaFoldDB" id="A0AAV9DE99"/>
<comment type="caution">
    <text evidence="2">The sequence shown here is derived from an EMBL/GenBank/DDBJ whole genome shotgun (WGS) entry which is preliminary data.</text>
</comment>
<feature type="region of interest" description="Disordered" evidence="1">
    <location>
        <begin position="111"/>
        <end position="134"/>
    </location>
</feature>
<feature type="compositionally biased region" description="Polar residues" evidence="1">
    <location>
        <begin position="28"/>
        <end position="39"/>
    </location>
</feature>
<gene>
    <name evidence="2" type="ORF">QJS10_CPB13g01257</name>
</gene>
<sequence length="134" mass="14812">MEARHGVPTWVTWTNHLFKKRNLSRDPTITTAESSSNGIPVTERPYQIRGPGSSITANIHPHSYTERAETQHNPEQLGGTTWAEAQTTKPNRVLLIFSILARRELILGVSQGRQCSDPPGQSRGDNNTDQVKGG</sequence>
<organism evidence="2 3">
    <name type="scientific">Acorus calamus</name>
    <name type="common">Sweet flag</name>
    <dbReference type="NCBI Taxonomy" id="4465"/>
    <lineage>
        <taxon>Eukaryota</taxon>
        <taxon>Viridiplantae</taxon>
        <taxon>Streptophyta</taxon>
        <taxon>Embryophyta</taxon>
        <taxon>Tracheophyta</taxon>
        <taxon>Spermatophyta</taxon>
        <taxon>Magnoliopsida</taxon>
        <taxon>Liliopsida</taxon>
        <taxon>Acoraceae</taxon>
        <taxon>Acorus</taxon>
    </lineage>
</organism>
<feature type="region of interest" description="Disordered" evidence="1">
    <location>
        <begin position="28"/>
        <end position="59"/>
    </location>
</feature>